<dbReference type="EMBL" id="BOOI01000066">
    <property type="protein sequence ID" value="GIH87725.1"/>
    <property type="molecule type" value="Genomic_DNA"/>
</dbReference>
<keyword evidence="2" id="KW-1133">Transmembrane helix</keyword>
<accession>A0A8J3WFR9</accession>
<sequence length="254" mass="26713">MARLGPNPGVSTGNLAGPGGVPVDMRRILLILAIIVPVLALAAPARAGGWAVTFMDPSPAKMSPHATYTLGFWLLQHGTHPYEGDDLGEVALEFTSGAKSVRFPGVELREPAHYAAAISLPDGTWRVKAIQGWFAPYDVGTLTVPGGLEIAPLPEDLKGAIESQKGQHKDYWGAIRPPDIPAGTRPAGALTPPDPAAPAPAGGMETLDAEALDDATTVAVVEPEPWWRQPYTIVAAVVLGAAALGTLTYRLRRR</sequence>
<feature type="transmembrane region" description="Helical" evidence="2">
    <location>
        <begin position="231"/>
        <end position="251"/>
    </location>
</feature>
<organism evidence="3 4">
    <name type="scientific">Planobispora rosea</name>
    <dbReference type="NCBI Taxonomy" id="35762"/>
    <lineage>
        <taxon>Bacteria</taxon>
        <taxon>Bacillati</taxon>
        <taxon>Actinomycetota</taxon>
        <taxon>Actinomycetes</taxon>
        <taxon>Streptosporangiales</taxon>
        <taxon>Streptosporangiaceae</taxon>
        <taxon>Planobispora</taxon>
    </lineage>
</organism>
<feature type="transmembrane region" description="Helical" evidence="2">
    <location>
        <begin position="28"/>
        <end position="47"/>
    </location>
</feature>
<dbReference type="Proteomes" id="UP000655044">
    <property type="component" value="Unassembled WGS sequence"/>
</dbReference>
<evidence type="ECO:0000313" key="3">
    <source>
        <dbReference type="EMBL" id="GIH87725.1"/>
    </source>
</evidence>
<gene>
    <name evidence="3" type="ORF">Pro02_61330</name>
</gene>
<reference evidence="3" key="1">
    <citation type="submission" date="2021-01" db="EMBL/GenBank/DDBJ databases">
        <title>Whole genome shotgun sequence of Planobispora rosea NBRC 15558.</title>
        <authorList>
            <person name="Komaki H."/>
            <person name="Tamura T."/>
        </authorList>
    </citation>
    <scope>NUCLEOTIDE SEQUENCE</scope>
    <source>
        <strain evidence="3">NBRC 15558</strain>
    </source>
</reference>
<evidence type="ECO:0000256" key="2">
    <source>
        <dbReference type="SAM" id="Phobius"/>
    </source>
</evidence>
<keyword evidence="4" id="KW-1185">Reference proteome</keyword>
<proteinExistence type="predicted"/>
<evidence type="ECO:0000313" key="4">
    <source>
        <dbReference type="Proteomes" id="UP000655044"/>
    </source>
</evidence>
<comment type="caution">
    <text evidence="3">The sequence shown here is derived from an EMBL/GenBank/DDBJ whole genome shotgun (WGS) entry which is preliminary data.</text>
</comment>
<protein>
    <submittedName>
        <fullName evidence="3">Uncharacterized protein</fullName>
    </submittedName>
</protein>
<evidence type="ECO:0000256" key="1">
    <source>
        <dbReference type="SAM" id="MobiDB-lite"/>
    </source>
</evidence>
<keyword evidence="2" id="KW-0472">Membrane</keyword>
<keyword evidence="2" id="KW-0812">Transmembrane</keyword>
<name>A0A8J3WFR9_PLARO</name>
<feature type="region of interest" description="Disordered" evidence="1">
    <location>
        <begin position="182"/>
        <end position="203"/>
    </location>
</feature>
<dbReference type="AlphaFoldDB" id="A0A8J3WFR9"/>